<evidence type="ECO:0000259" key="2">
    <source>
        <dbReference type="Pfam" id="PF00535"/>
    </source>
</evidence>
<reference evidence="3" key="1">
    <citation type="submission" date="2022-05" db="EMBL/GenBank/DDBJ databases">
        <authorList>
            <person name="Tuo L."/>
        </authorList>
    </citation>
    <scope>NUCLEOTIDE SEQUENCE</scope>
    <source>
        <strain evidence="3">BSK12Z-4</strain>
    </source>
</reference>
<dbReference type="PANTHER" id="PTHR10859">
    <property type="entry name" value="GLYCOSYL TRANSFERASE"/>
    <property type="match status" value="1"/>
</dbReference>
<feature type="region of interest" description="Disordered" evidence="1">
    <location>
        <begin position="265"/>
        <end position="312"/>
    </location>
</feature>
<feature type="domain" description="Glycosyltransferase 2-like" evidence="2">
    <location>
        <begin position="5"/>
        <end position="167"/>
    </location>
</feature>
<evidence type="ECO:0000313" key="4">
    <source>
        <dbReference type="Proteomes" id="UP001139485"/>
    </source>
</evidence>
<protein>
    <submittedName>
        <fullName evidence="3">Glycosyltransferase</fullName>
        <ecNumber evidence="3">2.4.-.-</ecNumber>
    </submittedName>
</protein>
<dbReference type="EMBL" id="JAMOIL010000008">
    <property type="protein sequence ID" value="MCM0620135.1"/>
    <property type="molecule type" value="Genomic_DNA"/>
</dbReference>
<dbReference type="Proteomes" id="UP001139485">
    <property type="component" value="Unassembled WGS sequence"/>
</dbReference>
<keyword evidence="3" id="KW-0808">Transferase</keyword>
<accession>A0A9X2D6S5</accession>
<keyword evidence="3" id="KW-0328">Glycosyltransferase</keyword>
<sequence>MSIEIVIPAHNEQHRIGQTLHAYTELSDPDLVITVALDDCTDGTRDIVAAAAVHDPRIRFTEYPRLGKGGVLAEAMRASTADQVAFVDADCSTPPEEIALLARTLDETEADIAIASRFHPASVLPRPRSLKRKVTSVGFQAAVRRLFGLPFFDTQCGAKVLTRTAAERIMPLVSSRDFVFDVDLLVTARALDLTVAEMPTVWIDRDGSRVDALSDSVRMAASLGRLWLHHRVVPVRMPAKALVESLPAGAGSPATGEMPVIDAGLGTDGAGGGRFPEPLPHPTAGTRAAYAPDTYAHDPRTPDPLAQEASRA</sequence>
<dbReference type="RefSeq" id="WP_250826811.1">
    <property type="nucleotide sequence ID" value="NZ_JAMOIL010000008.1"/>
</dbReference>
<dbReference type="GO" id="GO:0016757">
    <property type="term" value="F:glycosyltransferase activity"/>
    <property type="evidence" value="ECO:0007669"/>
    <property type="project" value="UniProtKB-KW"/>
</dbReference>
<dbReference type="InterPro" id="IPR029044">
    <property type="entry name" value="Nucleotide-diphossugar_trans"/>
</dbReference>
<dbReference type="GO" id="GO:0006487">
    <property type="term" value="P:protein N-linked glycosylation"/>
    <property type="evidence" value="ECO:0007669"/>
    <property type="project" value="TreeGrafter"/>
</dbReference>
<keyword evidence="4" id="KW-1185">Reference proteome</keyword>
<name>A0A9X2D6S5_9ACTN</name>
<dbReference type="Gene3D" id="3.90.550.10">
    <property type="entry name" value="Spore Coat Polysaccharide Biosynthesis Protein SpsA, Chain A"/>
    <property type="match status" value="1"/>
</dbReference>
<organism evidence="3 4">
    <name type="scientific">Nocardioides bruguierae</name>
    <dbReference type="NCBI Taxonomy" id="2945102"/>
    <lineage>
        <taxon>Bacteria</taxon>
        <taxon>Bacillati</taxon>
        <taxon>Actinomycetota</taxon>
        <taxon>Actinomycetes</taxon>
        <taxon>Propionibacteriales</taxon>
        <taxon>Nocardioidaceae</taxon>
        <taxon>Nocardioides</taxon>
    </lineage>
</organism>
<gene>
    <name evidence="3" type="ORF">M8330_07480</name>
</gene>
<dbReference type="InterPro" id="IPR001173">
    <property type="entry name" value="Glyco_trans_2-like"/>
</dbReference>
<dbReference type="PANTHER" id="PTHR10859:SF91">
    <property type="entry name" value="DOLICHYL-PHOSPHATE BETA-GLUCOSYLTRANSFERASE"/>
    <property type="match status" value="1"/>
</dbReference>
<comment type="caution">
    <text evidence="3">The sequence shown here is derived from an EMBL/GenBank/DDBJ whole genome shotgun (WGS) entry which is preliminary data.</text>
</comment>
<evidence type="ECO:0000313" key="3">
    <source>
        <dbReference type="EMBL" id="MCM0620135.1"/>
    </source>
</evidence>
<dbReference type="Pfam" id="PF00535">
    <property type="entry name" value="Glycos_transf_2"/>
    <property type="match status" value="1"/>
</dbReference>
<dbReference type="EC" id="2.4.-.-" evidence="3"/>
<dbReference type="AlphaFoldDB" id="A0A9X2D6S5"/>
<evidence type="ECO:0000256" key="1">
    <source>
        <dbReference type="SAM" id="MobiDB-lite"/>
    </source>
</evidence>
<proteinExistence type="predicted"/>
<dbReference type="SUPFAM" id="SSF53448">
    <property type="entry name" value="Nucleotide-diphospho-sugar transferases"/>
    <property type="match status" value="1"/>
</dbReference>